<evidence type="ECO:0000313" key="2">
    <source>
        <dbReference type="EMBL" id="RKP46895.1"/>
    </source>
</evidence>
<feature type="compositionally biased region" description="Polar residues" evidence="1">
    <location>
        <begin position="22"/>
        <end position="35"/>
    </location>
</feature>
<name>A0A494X844_9BURK</name>
<keyword evidence="3" id="KW-1185">Reference proteome</keyword>
<gene>
    <name evidence="2" type="ORF">D7S89_16215</name>
</gene>
<comment type="caution">
    <text evidence="2">The sequence shown here is derived from an EMBL/GenBank/DDBJ whole genome shotgun (WGS) entry which is preliminary data.</text>
</comment>
<evidence type="ECO:0000256" key="1">
    <source>
        <dbReference type="SAM" id="MobiDB-lite"/>
    </source>
</evidence>
<reference evidence="2 3" key="1">
    <citation type="submission" date="2018-10" db="EMBL/GenBank/DDBJ databases">
        <title>Paraburkholderia sp. 7MK8-2, isolated from soil.</title>
        <authorList>
            <person name="Gao Z.-H."/>
            <person name="Qiu L.-H."/>
        </authorList>
    </citation>
    <scope>NUCLEOTIDE SEQUENCE [LARGE SCALE GENOMIC DNA]</scope>
    <source>
        <strain evidence="2 3">7MK8-2</strain>
    </source>
</reference>
<accession>A0A494X844</accession>
<dbReference type="AlphaFoldDB" id="A0A494X844"/>
<evidence type="ECO:0000313" key="3">
    <source>
        <dbReference type="Proteomes" id="UP000280434"/>
    </source>
</evidence>
<proteinExistence type="predicted"/>
<protein>
    <submittedName>
        <fullName evidence="2">Uncharacterized protein</fullName>
    </submittedName>
</protein>
<organism evidence="2 3">
    <name type="scientific">Trinickia fusca</name>
    <dbReference type="NCBI Taxonomy" id="2419777"/>
    <lineage>
        <taxon>Bacteria</taxon>
        <taxon>Pseudomonadati</taxon>
        <taxon>Pseudomonadota</taxon>
        <taxon>Betaproteobacteria</taxon>
        <taxon>Burkholderiales</taxon>
        <taxon>Burkholderiaceae</taxon>
        <taxon>Trinickia</taxon>
    </lineage>
</organism>
<dbReference type="EMBL" id="RBZV01000006">
    <property type="protein sequence ID" value="RKP46895.1"/>
    <property type="molecule type" value="Genomic_DNA"/>
</dbReference>
<dbReference type="RefSeq" id="WP_121278755.1">
    <property type="nucleotide sequence ID" value="NZ_RBZV01000006.1"/>
</dbReference>
<dbReference type="Proteomes" id="UP000280434">
    <property type="component" value="Unassembled WGS sequence"/>
</dbReference>
<sequence>MSMDVGNVFGGNQGSIGDAGNQLDQSSNQIASLLGQQSQQQVQDTMMNMKASLGSALKGMVDKVQL</sequence>
<feature type="region of interest" description="Disordered" evidence="1">
    <location>
        <begin position="1"/>
        <end position="38"/>
    </location>
</feature>